<gene>
    <name evidence="1" type="ORF">JCM10512_943</name>
</gene>
<dbReference type="Proteomes" id="UP000019131">
    <property type="component" value="Unassembled WGS sequence"/>
</dbReference>
<evidence type="ECO:0000313" key="1">
    <source>
        <dbReference type="EMBL" id="GAE82718.1"/>
    </source>
</evidence>
<keyword evidence="2" id="KW-1185">Reference proteome</keyword>
<evidence type="ECO:0000313" key="2">
    <source>
        <dbReference type="Proteomes" id="UP000019131"/>
    </source>
</evidence>
<sequence length="188" mass="21350">MSDENLLVIGFIDPYPGTPLPCLSWGNKLYSPIHAKQTTYLTHNHVDKVYYCGAKGYAFNTNMSSIKNDVSINPCPDGWSTLNDKEAEDYISWVGKNLKSQVTESVYAYRWFEPVGEGTYMRILAGYPTAKDPNLKDLATFGTWPNVAWVNIKLSDLTVQDQTFGNAWVVKDKYGIPYRCIRDKADWN</sequence>
<name>W4UPZ9_9BACE</name>
<dbReference type="AlphaFoldDB" id="W4UPZ9"/>
<dbReference type="EMBL" id="BAIV01000004">
    <property type="protein sequence ID" value="GAE82718.1"/>
    <property type="molecule type" value="Genomic_DNA"/>
</dbReference>
<reference evidence="1 2" key="1">
    <citation type="journal article" date="2014" name="Genome Announc.">
        <title>Draft Genome Sequence of Bacteroides reticulotermitis Strain JCM 10512T, Isolated from the Gut of a Termite.</title>
        <authorList>
            <person name="Yuki M."/>
            <person name="Oshima K."/>
            <person name="Suda W."/>
            <person name="Sakamoto M."/>
            <person name="Iida T."/>
            <person name="Hattori M."/>
            <person name="Ohkuma M."/>
        </authorList>
    </citation>
    <scope>NUCLEOTIDE SEQUENCE [LARGE SCALE GENOMIC DNA]</scope>
    <source>
        <strain evidence="1 2">JCM 10512</strain>
    </source>
</reference>
<dbReference type="STRING" id="1445607.JCM10512_943"/>
<proteinExistence type="predicted"/>
<protein>
    <submittedName>
        <fullName evidence="1">Uncharacterized protein</fullName>
    </submittedName>
</protein>
<organism evidence="1 2">
    <name type="scientific">Bacteroides reticulotermitis JCM 10512</name>
    <dbReference type="NCBI Taxonomy" id="1445607"/>
    <lineage>
        <taxon>Bacteria</taxon>
        <taxon>Pseudomonadati</taxon>
        <taxon>Bacteroidota</taxon>
        <taxon>Bacteroidia</taxon>
        <taxon>Bacteroidales</taxon>
        <taxon>Bacteroidaceae</taxon>
        <taxon>Bacteroides</taxon>
    </lineage>
</organism>
<comment type="caution">
    <text evidence="1">The sequence shown here is derived from an EMBL/GenBank/DDBJ whole genome shotgun (WGS) entry which is preliminary data.</text>
</comment>
<accession>W4UPZ9</accession>